<evidence type="ECO:0000313" key="2">
    <source>
        <dbReference type="Proteomes" id="UP000208104"/>
    </source>
</evidence>
<organism evidence="1 2">
    <name type="scientific">Brevibacillus phage Jenst</name>
    <dbReference type="NCBI Taxonomy" id="1691954"/>
    <lineage>
        <taxon>Viruses</taxon>
        <taxon>Duplodnaviria</taxon>
        <taxon>Heunggongvirae</taxon>
        <taxon>Uroviricota</taxon>
        <taxon>Caudoviricetes</taxon>
        <taxon>Jenstvirus</taxon>
        <taxon>Jenstvirus jenst</taxon>
    </lineage>
</organism>
<dbReference type="SUPFAM" id="SSF50998">
    <property type="entry name" value="Quinoprotein alcohol dehydrogenase-like"/>
    <property type="match status" value="1"/>
</dbReference>
<dbReference type="InterPro" id="IPR013320">
    <property type="entry name" value="ConA-like_dom_sf"/>
</dbReference>
<evidence type="ECO:0000313" key="1">
    <source>
        <dbReference type="EMBL" id="ALA07180.1"/>
    </source>
</evidence>
<accession>A0A0K2CNH1</accession>
<dbReference type="OrthoDB" id="31012at10239"/>
<protein>
    <submittedName>
        <fullName evidence="1">Putative regulator of chromosome condensation protein</fullName>
    </submittedName>
</protein>
<dbReference type="RefSeq" id="YP_009199111.1">
    <property type="nucleotide sequence ID" value="NC_028805.1"/>
</dbReference>
<dbReference type="SUPFAM" id="SSF49899">
    <property type="entry name" value="Concanavalin A-like lectins/glucanases"/>
    <property type="match status" value="1"/>
</dbReference>
<gene>
    <name evidence="1" type="ORF">JENST_50</name>
</gene>
<name>A0A0K2CNH1_9CAUD</name>
<dbReference type="EMBL" id="KT151955">
    <property type="protein sequence ID" value="ALA07180.1"/>
    <property type="molecule type" value="Genomic_DNA"/>
</dbReference>
<proteinExistence type="predicted"/>
<dbReference type="GeneID" id="26625998"/>
<keyword evidence="2" id="KW-1185">Reference proteome</keyword>
<dbReference type="KEGG" id="vg:26625998"/>
<dbReference type="Pfam" id="PF13385">
    <property type="entry name" value="Laminin_G_3"/>
    <property type="match status" value="1"/>
</dbReference>
<reference evidence="1 2" key="1">
    <citation type="journal article" date="2015" name="Genome Announc.">
        <title>Genome Sequences of Five Additional Brevibacillus laterosporus Bacteriophages.</title>
        <authorList>
            <person name="Merrill B.D."/>
            <person name="Berg J.A."/>
            <person name="Graves K.A."/>
            <person name="Ward A.T."/>
            <person name="Hilton J.A."/>
            <person name="Wake B.N."/>
            <person name="Grose J.H."/>
            <person name="Breakwell D.P."/>
            <person name="Burnett S.H."/>
        </authorList>
    </citation>
    <scope>NUCLEOTIDE SEQUENCE [LARGE SCALE GENOMIC DNA]</scope>
</reference>
<sequence>MANLKNTKIAINTTGVNKQVSGKNTVAFWMFWRGGPNNMPFGWDGLFDLLAHPDHFGFHTGQGDLLGIPSIGLANRWVHVTAVFANEAPNTDNFELYIDGVKQTITKMLPTNPLNGTATDIAYVGGWGFNDSYNFNGYIKHVKIWNRRLNESEIVEYMNPRSSVPLTNLVGQWDNDLMEDLAPQFDLAQAWGAARFDPAGLCEPNNSYPFDDNGDKYAGFIFQWDSPIMFKKLRFKSHPNYPCRDVDIYVENQLVVSGVTITGSWMEFEGSWSGKSITLIRKGTGDQTIQQVEFFGELLMNYEPVVRVVSTVPAWHASAMSLLQIDNTLDVIGTTGYGGDSIWHMKRTNPVGGTVVNTETYLINGFNYSTSYPDSMVYNSWNDHLYVIHDENPQVLYKYRINKDGENWSVAHVADYSIQSAPGGVLNSWAGAKFAINKQSFDGYLYLLANHQGYAFAKLYRIPVDTNNALPEFICDIPFYFSNKLCNFAVTNDFIFLPTTQTQLGVFSRKNGNICQVFPMEGNVGGYFNATSHQYNGKIYVLVNGYGYAMTQLQVEYEVNVNDLTIAPSEVARQDAALTAVVLHRNGKPCSYRILVNGDEKASSGVANTPFNIFETISNSDLVIGANMVTVEVKDIDGVTTTVATAITKTNTSPDGKVTLSRATCHKENIDVMIDVNDAEKDKVRFQVLLNGKRVYPESGYTSYLNVPFSYVYTVHNKDLNVGTNELEVITEDQYGYKDTDILTVTKVNNPPTIKDPTLKGQIVYATLDESDGDMLRYQISVNGVRTYPPDIQWTGYLNAPATVFFRIPDSNIDFGNVHTISITAEDDMGKSSTWVVSETIDYAGLMFTDESGMYYSTNLGNILKYLDVGTIVAGETSSTFKVYLKNTIGYKIKNITLYPVQRDLDPVNEVVEISLSNSPFDPKRQLEITELDHNEQVPFYVRINTTRKAIRGGLFDIRVIGDPA</sequence>
<dbReference type="Proteomes" id="UP000208104">
    <property type="component" value="Segment"/>
</dbReference>
<dbReference type="InterPro" id="IPR011047">
    <property type="entry name" value="Quinoprotein_ADH-like_sf"/>
</dbReference>
<dbReference type="Gene3D" id="2.60.120.200">
    <property type="match status" value="1"/>
</dbReference>